<dbReference type="CDD" id="cd16922">
    <property type="entry name" value="HATPase_EvgS-ArcB-TorS-like"/>
    <property type="match status" value="1"/>
</dbReference>
<dbReference type="PANTHER" id="PTHR43711">
    <property type="entry name" value="TWO-COMPONENT HISTIDINE KINASE"/>
    <property type="match status" value="1"/>
</dbReference>
<dbReference type="EC" id="2.7.13.3" evidence="3"/>
<dbReference type="InterPro" id="IPR003661">
    <property type="entry name" value="HisK_dim/P_dom"/>
</dbReference>
<dbReference type="InterPro" id="IPR042240">
    <property type="entry name" value="CHASE_sf"/>
</dbReference>
<evidence type="ECO:0000256" key="9">
    <source>
        <dbReference type="ARBA" id="ARBA00023012"/>
    </source>
</evidence>
<keyword evidence="7" id="KW-0418">Kinase</keyword>
<keyword evidence="9" id="KW-0902">Two-component regulatory system</keyword>
<keyword evidence="5" id="KW-0808">Transferase</keyword>
<dbReference type="Pfam" id="PF03924">
    <property type="entry name" value="CHASE"/>
    <property type="match status" value="1"/>
</dbReference>
<dbReference type="PROSITE" id="PS50109">
    <property type="entry name" value="HIS_KIN"/>
    <property type="match status" value="1"/>
</dbReference>
<evidence type="ECO:0000256" key="8">
    <source>
        <dbReference type="ARBA" id="ARBA00022989"/>
    </source>
</evidence>
<evidence type="ECO:0000313" key="15">
    <source>
        <dbReference type="Proteomes" id="UP000243413"/>
    </source>
</evidence>
<dbReference type="Proteomes" id="UP000243413">
    <property type="component" value="Chromosome I"/>
</dbReference>
<evidence type="ECO:0000259" key="13">
    <source>
        <dbReference type="PROSITE" id="PS50839"/>
    </source>
</evidence>
<evidence type="ECO:0000256" key="11">
    <source>
        <dbReference type="SAM" id="Phobius"/>
    </source>
</evidence>
<dbReference type="InterPro" id="IPR036890">
    <property type="entry name" value="HATPase_C_sf"/>
</dbReference>
<feature type="transmembrane region" description="Helical" evidence="11">
    <location>
        <begin position="12"/>
        <end position="31"/>
    </location>
</feature>
<evidence type="ECO:0000256" key="1">
    <source>
        <dbReference type="ARBA" id="ARBA00000085"/>
    </source>
</evidence>
<evidence type="ECO:0000256" key="4">
    <source>
        <dbReference type="ARBA" id="ARBA00022553"/>
    </source>
</evidence>
<dbReference type="InterPro" id="IPR004358">
    <property type="entry name" value="Sig_transdc_His_kin-like_C"/>
</dbReference>
<dbReference type="InterPro" id="IPR005467">
    <property type="entry name" value="His_kinase_dom"/>
</dbReference>
<dbReference type="STRING" id="472181.SAMN05216271_3077"/>
<organism evidence="14 15">
    <name type="scientific">Halopseudomonas sabulinigri</name>
    <dbReference type="NCBI Taxonomy" id="472181"/>
    <lineage>
        <taxon>Bacteria</taxon>
        <taxon>Pseudomonadati</taxon>
        <taxon>Pseudomonadota</taxon>
        <taxon>Gammaproteobacteria</taxon>
        <taxon>Pseudomonadales</taxon>
        <taxon>Pseudomonadaceae</taxon>
        <taxon>Halopseudomonas</taxon>
    </lineage>
</organism>
<dbReference type="GO" id="GO:0005886">
    <property type="term" value="C:plasma membrane"/>
    <property type="evidence" value="ECO:0007669"/>
    <property type="project" value="UniProtKB-ARBA"/>
</dbReference>
<dbReference type="AlphaFoldDB" id="A0A1H1W2J8"/>
<keyword evidence="4" id="KW-0597">Phosphoprotein</keyword>
<dbReference type="PANTHER" id="PTHR43711:SF1">
    <property type="entry name" value="HISTIDINE KINASE 1"/>
    <property type="match status" value="1"/>
</dbReference>
<dbReference type="InterPro" id="IPR006189">
    <property type="entry name" value="CHASE_dom"/>
</dbReference>
<reference evidence="15" key="1">
    <citation type="submission" date="2016-10" db="EMBL/GenBank/DDBJ databases">
        <authorList>
            <person name="Varghese N."/>
            <person name="Submissions S."/>
        </authorList>
    </citation>
    <scope>NUCLEOTIDE SEQUENCE [LARGE SCALE GENOMIC DNA]</scope>
    <source>
        <strain evidence="15">JCM 14963</strain>
    </source>
</reference>
<gene>
    <name evidence="14" type="ORF">SAMN05216271_3077</name>
</gene>
<dbReference type="SUPFAM" id="SSF55874">
    <property type="entry name" value="ATPase domain of HSP90 chaperone/DNA topoisomerase II/histidine kinase"/>
    <property type="match status" value="1"/>
</dbReference>
<evidence type="ECO:0000256" key="2">
    <source>
        <dbReference type="ARBA" id="ARBA00004370"/>
    </source>
</evidence>
<dbReference type="PRINTS" id="PR00344">
    <property type="entry name" value="BCTRLSENSOR"/>
</dbReference>
<dbReference type="InterPro" id="IPR050736">
    <property type="entry name" value="Sensor_HK_Regulatory"/>
</dbReference>
<dbReference type="SMART" id="SM00388">
    <property type="entry name" value="HisKA"/>
    <property type="match status" value="1"/>
</dbReference>
<evidence type="ECO:0000259" key="12">
    <source>
        <dbReference type="PROSITE" id="PS50109"/>
    </source>
</evidence>
<keyword evidence="6 11" id="KW-0812">Transmembrane</keyword>
<feature type="domain" description="Histidine kinase" evidence="12">
    <location>
        <begin position="297"/>
        <end position="517"/>
    </location>
</feature>
<dbReference type="Gene3D" id="1.10.287.130">
    <property type="match status" value="1"/>
</dbReference>
<dbReference type="CDD" id="cd00082">
    <property type="entry name" value="HisKA"/>
    <property type="match status" value="1"/>
</dbReference>
<dbReference type="InterPro" id="IPR036097">
    <property type="entry name" value="HisK_dim/P_sf"/>
</dbReference>
<dbReference type="EMBL" id="LT629763">
    <property type="protein sequence ID" value="SDS91275.1"/>
    <property type="molecule type" value="Genomic_DNA"/>
</dbReference>
<accession>A0A1H1W2J8</accession>
<dbReference type="OrthoDB" id="7051794at2"/>
<evidence type="ECO:0000256" key="3">
    <source>
        <dbReference type="ARBA" id="ARBA00012438"/>
    </source>
</evidence>
<name>A0A1H1W2J8_9GAMM</name>
<evidence type="ECO:0000256" key="5">
    <source>
        <dbReference type="ARBA" id="ARBA00022679"/>
    </source>
</evidence>
<dbReference type="SMART" id="SM01079">
    <property type="entry name" value="CHASE"/>
    <property type="match status" value="1"/>
</dbReference>
<dbReference type="InterPro" id="IPR003594">
    <property type="entry name" value="HATPase_dom"/>
</dbReference>
<evidence type="ECO:0000256" key="7">
    <source>
        <dbReference type="ARBA" id="ARBA00022777"/>
    </source>
</evidence>
<keyword evidence="10 11" id="KW-0472">Membrane</keyword>
<dbReference type="Gene3D" id="3.30.565.10">
    <property type="entry name" value="Histidine kinase-like ATPase, C-terminal domain"/>
    <property type="match status" value="1"/>
</dbReference>
<evidence type="ECO:0000313" key="14">
    <source>
        <dbReference type="EMBL" id="SDS91275.1"/>
    </source>
</evidence>
<comment type="catalytic activity">
    <reaction evidence="1">
        <text>ATP + protein L-histidine = ADP + protein N-phospho-L-histidine.</text>
        <dbReference type="EC" id="2.7.13.3"/>
    </reaction>
</comment>
<evidence type="ECO:0000256" key="10">
    <source>
        <dbReference type="ARBA" id="ARBA00023136"/>
    </source>
</evidence>
<feature type="domain" description="CHASE" evidence="13">
    <location>
        <begin position="108"/>
        <end position="185"/>
    </location>
</feature>
<dbReference type="RefSeq" id="WP_092287724.1">
    <property type="nucleotide sequence ID" value="NZ_LT629763.1"/>
</dbReference>
<protein>
    <recommendedName>
        <fullName evidence="3">histidine kinase</fullName>
        <ecNumber evidence="3">2.7.13.3</ecNumber>
    </recommendedName>
</protein>
<dbReference type="Pfam" id="PF02518">
    <property type="entry name" value="HATPase_c"/>
    <property type="match status" value="1"/>
</dbReference>
<sequence length="520" mass="57880">MQTYLRPLLRTLLLILLLGALLIELLLWQIGVSARSQSSQELLLRGAEVRSALETRLRDGIYLSRGLVSFLQSQRGLQEPEKVEAWLASMNQEVDYLINIGIAPDNRIALIFPREGNEAALGLYYPDVPKQWATVQQIMRSQQPALAGPLPLVQGGMGLIYRTPVYMDGAYWGLVSTVMDAPALLGMVDSEPRWQDLNLQLQRLEGEQYTRFWGADLQPGRMQQAMLIPLPGVTWRLVLQQRGEDAQLLLYRLGLYAALLVLLLAVGYLRASKLRQQREHEALRAETERIKNEFISTINHELRTPLTSILGTLGLLQGGAVGTLPTEAQRMVALARRNADHLLKLISDLLDIDKIIAGRLQLELQDMPLDELLRSALQELDGMLAQRELRLEYHNPFEQARVRVDATRFKQVLDNLLSNAIKFSPAGGLVIVQVSRVKAGTHWRIEVSDQGEGIPPAFQHKVFERFAQADSSSQRKTGGTGLGLPITRGLVEQMGGEVGFTTSAAGTCFYLLFPAAGAEL</sequence>
<dbReference type="SMART" id="SM00387">
    <property type="entry name" value="HATPase_c"/>
    <property type="match status" value="1"/>
</dbReference>
<keyword evidence="8 11" id="KW-1133">Transmembrane helix</keyword>
<dbReference type="PROSITE" id="PS50839">
    <property type="entry name" value="CHASE"/>
    <property type="match status" value="1"/>
</dbReference>
<evidence type="ECO:0000256" key="6">
    <source>
        <dbReference type="ARBA" id="ARBA00022692"/>
    </source>
</evidence>
<comment type="subcellular location">
    <subcellularLocation>
        <location evidence="2">Membrane</location>
    </subcellularLocation>
</comment>
<dbReference type="GO" id="GO:0000155">
    <property type="term" value="F:phosphorelay sensor kinase activity"/>
    <property type="evidence" value="ECO:0007669"/>
    <property type="project" value="InterPro"/>
</dbReference>
<dbReference type="Pfam" id="PF00512">
    <property type="entry name" value="HisKA"/>
    <property type="match status" value="1"/>
</dbReference>
<dbReference type="FunFam" id="3.30.565.10:FF:000006">
    <property type="entry name" value="Sensor histidine kinase WalK"/>
    <property type="match status" value="1"/>
</dbReference>
<proteinExistence type="predicted"/>
<dbReference type="Gene3D" id="3.30.450.350">
    <property type="entry name" value="CHASE domain"/>
    <property type="match status" value="1"/>
</dbReference>
<dbReference type="SUPFAM" id="SSF47384">
    <property type="entry name" value="Homodimeric domain of signal transducing histidine kinase"/>
    <property type="match status" value="1"/>
</dbReference>
<feature type="transmembrane region" description="Helical" evidence="11">
    <location>
        <begin position="249"/>
        <end position="269"/>
    </location>
</feature>